<dbReference type="Proteomes" id="UP000251314">
    <property type="component" value="Unassembled WGS sequence"/>
</dbReference>
<dbReference type="Proteomes" id="UP000760860">
    <property type="component" value="Unassembled WGS sequence"/>
</dbReference>
<gene>
    <name evidence="5" type="ORF">PC110_g5892</name>
    <name evidence="1" type="ORF">PC115_g11378</name>
    <name evidence="2" type="ORF">PC117_g14943</name>
    <name evidence="3" type="ORF">PC118_g8618</name>
    <name evidence="4" type="ORF">PC129_g17341</name>
</gene>
<keyword evidence="6" id="KW-1185">Reference proteome</keyword>
<dbReference type="Proteomes" id="UP000736787">
    <property type="component" value="Unassembled WGS sequence"/>
</dbReference>
<protein>
    <submittedName>
        <fullName evidence="5">Uncharacterized protein</fullName>
    </submittedName>
</protein>
<dbReference type="EMBL" id="RCMV01000924">
    <property type="protein sequence ID" value="KAG3211680.1"/>
    <property type="molecule type" value="Genomic_DNA"/>
</dbReference>
<dbReference type="STRING" id="29920.A0A329SQ39"/>
<accession>A0A329SQ39</accession>
<name>A0A329SQ39_9STRA</name>
<dbReference type="EMBL" id="MJFZ01000102">
    <property type="protein sequence ID" value="RAW37828.1"/>
    <property type="molecule type" value="Genomic_DNA"/>
</dbReference>
<comment type="caution">
    <text evidence="5">The sequence shown here is derived from an EMBL/GenBank/DDBJ whole genome shotgun (WGS) entry which is preliminary data.</text>
</comment>
<proteinExistence type="predicted"/>
<dbReference type="VEuPathDB" id="FungiDB:PC110_g5892"/>
<dbReference type="EMBL" id="RCMI01000356">
    <property type="protein sequence ID" value="KAG2915377.1"/>
    <property type="molecule type" value="Genomic_DNA"/>
</dbReference>
<dbReference type="Proteomes" id="UP000774804">
    <property type="component" value="Unassembled WGS sequence"/>
</dbReference>
<evidence type="ECO:0000313" key="4">
    <source>
        <dbReference type="EMBL" id="KAG3211680.1"/>
    </source>
</evidence>
<evidence type="ECO:0000313" key="6">
    <source>
        <dbReference type="Proteomes" id="UP000251314"/>
    </source>
</evidence>
<sequence length="44" mass="5032">MSTTNKGFNYIFKTSRENHMVSKALSGYDTKVMVKALNRKTFDA</sequence>
<organism evidence="5 6">
    <name type="scientific">Phytophthora cactorum</name>
    <dbReference type="NCBI Taxonomy" id="29920"/>
    <lineage>
        <taxon>Eukaryota</taxon>
        <taxon>Sar</taxon>
        <taxon>Stramenopiles</taxon>
        <taxon>Oomycota</taxon>
        <taxon>Peronosporomycetes</taxon>
        <taxon>Peronosporales</taxon>
        <taxon>Peronosporaceae</taxon>
        <taxon>Phytophthora</taxon>
    </lineage>
</organism>
<dbReference type="EMBL" id="RCML01000223">
    <property type="protein sequence ID" value="KAG2984908.1"/>
    <property type="molecule type" value="Genomic_DNA"/>
</dbReference>
<dbReference type="Proteomes" id="UP000697107">
    <property type="component" value="Unassembled WGS sequence"/>
</dbReference>
<dbReference type="AlphaFoldDB" id="A0A329SQ39"/>
<evidence type="ECO:0000313" key="3">
    <source>
        <dbReference type="EMBL" id="KAG2984908.1"/>
    </source>
</evidence>
<reference evidence="5 6" key="1">
    <citation type="submission" date="2018-01" db="EMBL/GenBank/DDBJ databases">
        <title>Draft genome of the strawberry crown rot pathogen Phytophthora cactorum.</title>
        <authorList>
            <person name="Armitage A.D."/>
            <person name="Lysoe E."/>
            <person name="Nellist C.F."/>
            <person name="Harrison R.J."/>
            <person name="Brurberg M.B."/>
        </authorList>
    </citation>
    <scope>NUCLEOTIDE SEQUENCE [LARGE SCALE GENOMIC DNA]</scope>
    <source>
        <strain evidence="5 6">10300</strain>
    </source>
</reference>
<dbReference type="EMBL" id="RCMK01000482">
    <property type="protein sequence ID" value="KAG2926190.1"/>
    <property type="molecule type" value="Genomic_DNA"/>
</dbReference>
<evidence type="ECO:0000313" key="1">
    <source>
        <dbReference type="EMBL" id="KAG2915377.1"/>
    </source>
</evidence>
<evidence type="ECO:0000313" key="2">
    <source>
        <dbReference type="EMBL" id="KAG2926190.1"/>
    </source>
</evidence>
<evidence type="ECO:0000313" key="5">
    <source>
        <dbReference type="EMBL" id="RAW37828.1"/>
    </source>
</evidence>
<reference evidence="1" key="2">
    <citation type="submission" date="2018-10" db="EMBL/GenBank/DDBJ databases">
        <title>Effector identification in a new, highly contiguous assembly of the strawberry crown rot pathogen Phytophthora cactorum.</title>
        <authorList>
            <person name="Armitage A.D."/>
            <person name="Nellist C.F."/>
            <person name="Bates H."/>
            <person name="Vickerstaff R.J."/>
            <person name="Harrison R.J."/>
        </authorList>
    </citation>
    <scope>NUCLEOTIDE SEQUENCE</scope>
    <source>
        <strain evidence="1">4032</strain>
        <strain evidence="2">4040</strain>
        <strain evidence="3">P415</strain>
        <strain evidence="4">P421</strain>
    </source>
</reference>